<keyword evidence="1" id="KW-0472">Membrane</keyword>
<dbReference type="RefSeq" id="WP_066238941.1">
    <property type="nucleotide sequence ID" value="NZ_LSGP01000013.1"/>
</dbReference>
<evidence type="ECO:0000256" key="1">
    <source>
        <dbReference type="SAM" id="Phobius"/>
    </source>
</evidence>
<protein>
    <submittedName>
        <fullName evidence="2">Uncharacterized protein</fullName>
    </submittedName>
</protein>
<reference evidence="2 3" key="1">
    <citation type="submission" date="2016-02" db="EMBL/GenBank/DDBJ databases">
        <title>Anaerosporomusa subterraneum gen. nov., sp. nov., a spore-forming obligate anaerobe isolated from saprolite.</title>
        <authorList>
            <person name="Choi J.K."/>
            <person name="Shah M."/>
            <person name="Yee N."/>
        </authorList>
    </citation>
    <scope>NUCLEOTIDE SEQUENCE [LARGE SCALE GENOMIC DNA]</scope>
    <source>
        <strain evidence="2 3">RU4</strain>
    </source>
</reference>
<organism evidence="2 3">
    <name type="scientific">Anaerosporomusa subterranea</name>
    <dbReference type="NCBI Taxonomy" id="1794912"/>
    <lineage>
        <taxon>Bacteria</taxon>
        <taxon>Bacillati</taxon>
        <taxon>Bacillota</taxon>
        <taxon>Negativicutes</taxon>
        <taxon>Acetonemataceae</taxon>
        <taxon>Anaerosporomusa</taxon>
    </lineage>
</organism>
<proteinExistence type="predicted"/>
<sequence>MLHVISEWTRMFFSAVLCAFSIKLLDDYLDREFDTACGEHNWINHLGEGAVAYSLPFLAISVALHPGIGVSLFLASWTVGMYRDLHVKYPSRLRGWQESAIVMATGFYFAEWDTMTCSLLIAGAVQLSDDIIDRYTDQATGVRNLAHQWGVMPCCVACIAFFIGAWFFAPTVFWPVICGIVVVYVASTRKGRSAHV</sequence>
<comment type="caution">
    <text evidence="2">The sequence shown here is derived from an EMBL/GenBank/DDBJ whole genome shotgun (WGS) entry which is preliminary data.</text>
</comment>
<evidence type="ECO:0000313" key="3">
    <source>
        <dbReference type="Proteomes" id="UP000076268"/>
    </source>
</evidence>
<keyword evidence="1" id="KW-1133">Transmembrane helix</keyword>
<keyword evidence="1" id="KW-0812">Transmembrane</keyword>
<gene>
    <name evidence="2" type="ORF">AXX12_03170</name>
</gene>
<feature type="transmembrane region" description="Helical" evidence="1">
    <location>
        <begin position="159"/>
        <end position="186"/>
    </location>
</feature>
<feature type="transmembrane region" description="Helical" evidence="1">
    <location>
        <begin position="57"/>
        <end position="79"/>
    </location>
</feature>
<name>A0A154BTC0_ANASB</name>
<evidence type="ECO:0000313" key="2">
    <source>
        <dbReference type="EMBL" id="KYZ77147.1"/>
    </source>
</evidence>
<dbReference type="Proteomes" id="UP000076268">
    <property type="component" value="Unassembled WGS sequence"/>
</dbReference>
<dbReference type="EMBL" id="LSGP01000013">
    <property type="protein sequence ID" value="KYZ77147.1"/>
    <property type="molecule type" value="Genomic_DNA"/>
</dbReference>
<dbReference type="AlphaFoldDB" id="A0A154BTC0"/>
<keyword evidence="3" id="KW-1185">Reference proteome</keyword>
<accession>A0A154BTC0</accession>
<dbReference type="STRING" id="1794912.AXX12_03170"/>